<keyword evidence="2" id="KW-1133">Transmembrane helix</keyword>
<comment type="caution">
    <text evidence="3">The sequence shown here is derived from an EMBL/GenBank/DDBJ whole genome shotgun (WGS) entry which is preliminary data.</text>
</comment>
<dbReference type="EMBL" id="BMFA01000002">
    <property type="protein sequence ID" value="GGB40042.1"/>
    <property type="molecule type" value="Genomic_DNA"/>
</dbReference>
<sequence length="170" mass="18146">MSPHRAKTIRLPLPTAVQRVLGPIEVNLSPSRLLPMAGLIGFGVLAGLLFNTGVGHPYDKIVHVVFFALLTLSIHTLFSCRLRVSAALSFTMGLAGEAVQGLLPHHESSFQDAFANAVGIALVVAAIALKRSEVKQALNSEPIKLDLERMGLQPVHSDPGSPGRDRSSDK</sequence>
<proteinExistence type="predicted"/>
<accession>A0A916WYT1</accession>
<dbReference type="AlphaFoldDB" id="A0A916WYT1"/>
<feature type="transmembrane region" description="Helical" evidence="2">
    <location>
        <begin position="60"/>
        <end position="78"/>
    </location>
</feature>
<feature type="transmembrane region" description="Helical" evidence="2">
    <location>
        <begin position="33"/>
        <end position="54"/>
    </location>
</feature>
<gene>
    <name evidence="3" type="ORF">GCM10011316_10120</name>
</gene>
<reference evidence="3" key="1">
    <citation type="journal article" date="2014" name="Int. J. Syst. Evol. Microbiol.">
        <title>Complete genome sequence of Corynebacterium casei LMG S-19264T (=DSM 44701T), isolated from a smear-ripened cheese.</title>
        <authorList>
            <consortium name="US DOE Joint Genome Institute (JGI-PGF)"/>
            <person name="Walter F."/>
            <person name="Albersmeier A."/>
            <person name="Kalinowski J."/>
            <person name="Ruckert C."/>
        </authorList>
    </citation>
    <scope>NUCLEOTIDE SEQUENCE</scope>
    <source>
        <strain evidence="3">CGMCC 1.12426</strain>
    </source>
</reference>
<dbReference type="OrthoDB" id="7677002at2"/>
<protein>
    <recommendedName>
        <fullName evidence="5">VanZ like protein</fullName>
    </recommendedName>
</protein>
<evidence type="ECO:0000256" key="2">
    <source>
        <dbReference type="SAM" id="Phobius"/>
    </source>
</evidence>
<keyword evidence="4" id="KW-1185">Reference proteome</keyword>
<evidence type="ECO:0000256" key="1">
    <source>
        <dbReference type="SAM" id="MobiDB-lite"/>
    </source>
</evidence>
<dbReference type="Proteomes" id="UP000605148">
    <property type="component" value="Unassembled WGS sequence"/>
</dbReference>
<organism evidence="3 4">
    <name type="scientific">Roseibium aquae</name>
    <dbReference type="NCBI Taxonomy" id="1323746"/>
    <lineage>
        <taxon>Bacteria</taxon>
        <taxon>Pseudomonadati</taxon>
        <taxon>Pseudomonadota</taxon>
        <taxon>Alphaproteobacteria</taxon>
        <taxon>Hyphomicrobiales</taxon>
        <taxon>Stappiaceae</taxon>
        <taxon>Roseibium</taxon>
    </lineage>
</organism>
<evidence type="ECO:0000313" key="3">
    <source>
        <dbReference type="EMBL" id="GGB40042.1"/>
    </source>
</evidence>
<feature type="transmembrane region" description="Helical" evidence="2">
    <location>
        <begin position="109"/>
        <end position="129"/>
    </location>
</feature>
<dbReference type="RefSeq" id="WP_150494914.1">
    <property type="nucleotide sequence ID" value="NZ_BMFA01000002.1"/>
</dbReference>
<name>A0A916WYT1_9HYPH</name>
<keyword evidence="2" id="KW-0472">Membrane</keyword>
<evidence type="ECO:0000313" key="4">
    <source>
        <dbReference type="Proteomes" id="UP000605148"/>
    </source>
</evidence>
<evidence type="ECO:0008006" key="5">
    <source>
        <dbReference type="Google" id="ProtNLM"/>
    </source>
</evidence>
<reference evidence="3" key="2">
    <citation type="submission" date="2020-09" db="EMBL/GenBank/DDBJ databases">
        <authorList>
            <person name="Sun Q."/>
            <person name="Zhou Y."/>
        </authorList>
    </citation>
    <scope>NUCLEOTIDE SEQUENCE</scope>
    <source>
        <strain evidence="3">CGMCC 1.12426</strain>
    </source>
</reference>
<feature type="region of interest" description="Disordered" evidence="1">
    <location>
        <begin position="149"/>
        <end position="170"/>
    </location>
</feature>
<keyword evidence="2" id="KW-0812">Transmembrane</keyword>